<dbReference type="EMBL" id="BNJJ01000013">
    <property type="protein sequence ID" value="GHO86522.1"/>
    <property type="molecule type" value="Genomic_DNA"/>
</dbReference>
<evidence type="ECO:0000313" key="2">
    <source>
        <dbReference type="Proteomes" id="UP000635565"/>
    </source>
</evidence>
<comment type="caution">
    <text evidence="1">The sequence shown here is derived from an EMBL/GenBank/DDBJ whole genome shotgun (WGS) entry which is preliminary data.</text>
</comment>
<name>A0ABQ3VK13_9CHLR</name>
<organism evidence="1 2">
    <name type="scientific">Dictyobacter formicarum</name>
    <dbReference type="NCBI Taxonomy" id="2778368"/>
    <lineage>
        <taxon>Bacteria</taxon>
        <taxon>Bacillati</taxon>
        <taxon>Chloroflexota</taxon>
        <taxon>Ktedonobacteria</taxon>
        <taxon>Ktedonobacterales</taxon>
        <taxon>Dictyobacteraceae</taxon>
        <taxon>Dictyobacter</taxon>
    </lineage>
</organism>
<keyword evidence="2" id="KW-1185">Reference proteome</keyword>
<evidence type="ECO:0000313" key="1">
    <source>
        <dbReference type="EMBL" id="GHO86522.1"/>
    </source>
</evidence>
<sequence length="50" mass="5629">MYSHMSALYLCAENANAALYYRSSAIKLKYAIIGTQKVPTQNEQDPFARS</sequence>
<dbReference type="Proteomes" id="UP000635565">
    <property type="component" value="Unassembled WGS sequence"/>
</dbReference>
<accession>A0ABQ3VK13</accession>
<proteinExistence type="predicted"/>
<gene>
    <name evidence="1" type="ORF">KSZ_45280</name>
</gene>
<protein>
    <submittedName>
        <fullName evidence="1">Uncharacterized protein</fullName>
    </submittedName>
</protein>
<reference evidence="1 2" key="1">
    <citation type="journal article" date="2021" name="Int. J. Syst. Evol. Microbiol.">
        <title>Reticulibacter mediterranei gen. nov., sp. nov., within the new family Reticulibacteraceae fam. nov., and Ktedonospora formicarum gen. nov., sp. nov., Ktedonobacter robiniae sp. nov., Dictyobacter formicarum sp. nov. and Dictyobacter arantiisoli sp. nov., belonging to the class Ktedonobacteria.</title>
        <authorList>
            <person name="Yabe S."/>
            <person name="Zheng Y."/>
            <person name="Wang C.M."/>
            <person name="Sakai Y."/>
            <person name="Abe K."/>
            <person name="Yokota A."/>
            <person name="Donadio S."/>
            <person name="Cavaletti L."/>
            <person name="Monciardini P."/>
        </authorList>
    </citation>
    <scope>NUCLEOTIDE SEQUENCE [LARGE SCALE GENOMIC DNA]</scope>
    <source>
        <strain evidence="1 2">SOSP1-9</strain>
    </source>
</reference>